<feature type="region of interest" description="Disordered" evidence="1">
    <location>
        <begin position="76"/>
        <end position="129"/>
    </location>
</feature>
<keyword evidence="2" id="KW-0472">Membrane</keyword>
<feature type="non-terminal residue" evidence="3">
    <location>
        <position position="1"/>
    </location>
</feature>
<accession>A0ABW3QQ62</accession>
<dbReference type="EMBL" id="JBHTLK010000022">
    <property type="protein sequence ID" value="MFD1146934.1"/>
    <property type="molecule type" value="Genomic_DNA"/>
</dbReference>
<comment type="caution">
    <text evidence="3">The sequence shown here is derived from an EMBL/GenBank/DDBJ whole genome shotgun (WGS) entry which is preliminary data.</text>
</comment>
<gene>
    <name evidence="3" type="ORF">ACFQ3T_07345</name>
</gene>
<evidence type="ECO:0000313" key="3">
    <source>
        <dbReference type="EMBL" id="MFD1146934.1"/>
    </source>
</evidence>
<organism evidence="3 4">
    <name type="scientific">Saccharothrix hoggarensis</name>
    <dbReference type="NCBI Taxonomy" id="913853"/>
    <lineage>
        <taxon>Bacteria</taxon>
        <taxon>Bacillati</taxon>
        <taxon>Actinomycetota</taxon>
        <taxon>Actinomycetes</taxon>
        <taxon>Pseudonocardiales</taxon>
        <taxon>Pseudonocardiaceae</taxon>
        <taxon>Saccharothrix</taxon>
    </lineage>
</organism>
<evidence type="ECO:0000313" key="4">
    <source>
        <dbReference type="Proteomes" id="UP001597168"/>
    </source>
</evidence>
<protein>
    <submittedName>
        <fullName evidence="3">Uncharacterized protein</fullName>
    </submittedName>
</protein>
<proteinExistence type="predicted"/>
<keyword evidence="2" id="KW-0812">Transmembrane</keyword>
<feature type="transmembrane region" description="Helical" evidence="2">
    <location>
        <begin position="52"/>
        <end position="73"/>
    </location>
</feature>
<name>A0ABW3QQ62_9PSEU</name>
<keyword evidence="2" id="KW-1133">Transmembrane helix</keyword>
<feature type="compositionally biased region" description="Low complexity" evidence="1">
    <location>
        <begin position="1"/>
        <end position="17"/>
    </location>
</feature>
<reference evidence="4" key="1">
    <citation type="journal article" date="2019" name="Int. J. Syst. Evol. Microbiol.">
        <title>The Global Catalogue of Microorganisms (GCM) 10K type strain sequencing project: providing services to taxonomists for standard genome sequencing and annotation.</title>
        <authorList>
            <consortium name="The Broad Institute Genomics Platform"/>
            <consortium name="The Broad Institute Genome Sequencing Center for Infectious Disease"/>
            <person name="Wu L."/>
            <person name="Ma J."/>
        </authorList>
    </citation>
    <scope>NUCLEOTIDE SEQUENCE [LARGE SCALE GENOMIC DNA]</scope>
    <source>
        <strain evidence="4">CCUG 60214</strain>
    </source>
</reference>
<dbReference type="RefSeq" id="WP_380721532.1">
    <property type="nucleotide sequence ID" value="NZ_JBHTLK010000022.1"/>
</dbReference>
<dbReference type="Proteomes" id="UP001597168">
    <property type="component" value="Unassembled WGS sequence"/>
</dbReference>
<sequence length="129" mass="13419">AWTAWAATTPAARSAAAGGSHQAVPGGPHAAYSPLPPGHGGLKIRRVAGHKATQLVAVGLLGLVLGGGIVALADRDDHRRHGGGFDRQGHSRFDERGGGRFDERGKGGDRGERHPGGWPGRGPERDFER</sequence>
<feature type="compositionally biased region" description="Basic and acidic residues" evidence="1">
    <location>
        <begin position="76"/>
        <end position="115"/>
    </location>
</feature>
<keyword evidence="4" id="KW-1185">Reference proteome</keyword>
<evidence type="ECO:0000256" key="2">
    <source>
        <dbReference type="SAM" id="Phobius"/>
    </source>
</evidence>
<feature type="region of interest" description="Disordered" evidence="1">
    <location>
        <begin position="1"/>
        <end position="41"/>
    </location>
</feature>
<evidence type="ECO:0000256" key="1">
    <source>
        <dbReference type="SAM" id="MobiDB-lite"/>
    </source>
</evidence>